<evidence type="ECO:0000313" key="3">
    <source>
        <dbReference type="Proteomes" id="UP001521184"/>
    </source>
</evidence>
<keyword evidence="3" id="KW-1185">Reference proteome</keyword>
<dbReference type="EMBL" id="JAKEKT020000068">
    <property type="protein sequence ID" value="KAL1639140.1"/>
    <property type="molecule type" value="Genomic_DNA"/>
</dbReference>
<dbReference type="InterPro" id="IPR029063">
    <property type="entry name" value="SAM-dependent_MTases_sf"/>
</dbReference>
<accession>A0ABR3THZ4</accession>
<proteinExistence type="predicted"/>
<evidence type="ECO:0000256" key="1">
    <source>
        <dbReference type="SAM" id="MobiDB-lite"/>
    </source>
</evidence>
<organism evidence="2 3">
    <name type="scientific">Diplodia intermedia</name>
    <dbReference type="NCBI Taxonomy" id="856260"/>
    <lineage>
        <taxon>Eukaryota</taxon>
        <taxon>Fungi</taxon>
        <taxon>Dikarya</taxon>
        <taxon>Ascomycota</taxon>
        <taxon>Pezizomycotina</taxon>
        <taxon>Dothideomycetes</taxon>
        <taxon>Dothideomycetes incertae sedis</taxon>
        <taxon>Botryosphaeriales</taxon>
        <taxon>Botryosphaeriaceae</taxon>
        <taxon>Diplodia</taxon>
    </lineage>
</organism>
<dbReference type="Gene3D" id="3.40.50.150">
    <property type="entry name" value="Vaccinia Virus protein VP39"/>
    <property type="match status" value="1"/>
</dbReference>
<sequence>MATLDSLKQALRQEAAATQAASQQPLSDIQYSDGFDLLVQGSGWATYQDFIIPQLSQLLAPLFHSRGHISVLEIGAGPKSVLGYLPSRLRRKIIRYTAFEPNGLFAARLEEWLCSTAETGEPALPCLKDLADIRRIPFTLNDGNKDTSGAADDKYDIVLFCHSMYGMSPKHRFIKQALSMLISQPPQDSLVIVFHRANDALHDLDGLVCHHTATFPTGAVRIPNTDAALDTFAPFIAGFAPQATDPDTPTRTSWRKTCRALGRHEPAAGSPGHLLFNAPSAMAAFTAQASTALSILLAHVPAPTPPRTIKNAEARQHHQRQPATSNIASSGHCGTASR</sequence>
<dbReference type="SUPFAM" id="SSF53335">
    <property type="entry name" value="S-adenosyl-L-methionine-dependent methyltransferases"/>
    <property type="match status" value="1"/>
</dbReference>
<dbReference type="Proteomes" id="UP001521184">
    <property type="component" value="Unassembled WGS sequence"/>
</dbReference>
<feature type="region of interest" description="Disordered" evidence="1">
    <location>
        <begin position="306"/>
        <end position="338"/>
    </location>
</feature>
<comment type="caution">
    <text evidence="2">The sequence shown here is derived from an EMBL/GenBank/DDBJ whole genome shotgun (WGS) entry which is preliminary data.</text>
</comment>
<gene>
    <name evidence="2" type="ORF">SLS58_008227</name>
</gene>
<name>A0ABR3THZ4_9PEZI</name>
<protein>
    <submittedName>
        <fullName evidence="2">Uncharacterized protein</fullName>
    </submittedName>
</protein>
<reference evidence="2 3" key="1">
    <citation type="journal article" date="2023" name="Plant Dis.">
        <title>First Report of Diplodia intermedia Causing Canker and Dieback Diseases on Apple Trees in Canada.</title>
        <authorList>
            <person name="Ellouze W."/>
            <person name="Ilyukhin E."/>
            <person name="Sulman M."/>
            <person name="Ali S."/>
        </authorList>
    </citation>
    <scope>NUCLEOTIDE SEQUENCE [LARGE SCALE GENOMIC DNA]</scope>
    <source>
        <strain evidence="2 3">M45-28</strain>
    </source>
</reference>
<evidence type="ECO:0000313" key="2">
    <source>
        <dbReference type="EMBL" id="KAL1639140.1"/>
    </source>
</evidence>